<name>I0A250_FERFK</name>
<dbReference type="InterPro" id="IPR049381">
    <property type="entry name" value="UbiD-like_C"/>
</dbReference>
<evidence type="ECO:0000256" key="7">
    <source>
        <dbReference type="ARBA" id="ARBA00049754"/>
    </source>
</evidence>
<dbReference type="InterPro" id="IPR049383">
    <property type="entry name" value="UbiD-like_N"/>
</dbReference>
<dbReference type="GO" id="GO:0005737">
    <property type="term" value="C:cytoplasm"/>
    <property type="evidence" value="ECO:0007669"/>
    <property type="project" value="TreeGrafter"/>
</dbReference>
<reference evidence="13" key="1">
    <citation type="submission" date="2012-03" db="EMBL/GenBank/DDBJ databases">
        <title>Fervidicoccus fontis complete genome analysis confirms its distinct phylogenetic position and predicts its environmental function.</title>
        <authorList>
            <person name="Lebedinsky A.V."/>
            <person name="Mardanov A.V."/>
            <person name="Gumerov V.M."/>
            <person name="Beletsky A.V."/>
            <person name="Kublanov I.V."/>
            <person name="Perevalova A.A."/>
            <person name="Bonch-Osmolovskaya E.A."/>
            <person name="Ravin N.V."/>
            <person name="Skryabin K.G."/>
        </authorList>
    </citation>
    <scope>NUCLEOTIDE SEQUENCE [LARGE SCALE GENOMIC DNA]</scope>
    <source>
        <strain evidence="13">DSM 19380 / VKM B-2539 / Kam940</strain>
    </source>
</reference>
<protein>
    <recommendedName>
        <fullName evidence="7">Anhydromevalonate phosphate decarboxylase</fullName>
        <ecNumber evidence="6">4.1.1.126</ecNumber>
    </recommendedName>
</protein>
<reference evidence="12 13" key="2">
    <citation type="journal article" date="2014" name="Extremophiles">
        <title>Analysis of the complete genome of Fervidococcus fontis confirms the distinct phylogenetic position of the order Fervidicoccales and suggests its environmental function.</title>
        <authorList>
            <person name="Lebedinsky A.V."/>
            <person name="Mardanov A.V."/>
            <person name="Kublanov I.V."/>
            <person name="Gumerov V.M."/>
            <person name="Beletsky A.V."/>
            <person name="Perevalova A.A."/>
            <person name="Bidzhieva S.Kh."/>
            <person name="Bonch-Osmolovskaya E.A."/>
            <person name="Skryabin K.G."/>
            <person name="Ravin N.V."/>
        </authorList>
    </citation>
    <scope>NUCLEOTIDE SEQUENCE [LARGE SCALE GENOMIC DNA]</scope>
    <source>
        <strain evidence="13">DSM 19380 / VKM B-2539 / Kam940</strain>
    </source>
</reference>
<dbReference type="InterPro" id="IPR002830">
    <property type="entry name" value="UbiD"/>
</dbReference>
<dbReference type="SUPFAM" id="SSF143968">
    <property type="entry name" value="UbiD C-terminal domain-like"/>
    <property type="match status" value="1"/>
</dbReference>
<accession>I0A250</accession>
<proteinExistence type="inferred from homology"/>
<dbReference type="InterPro" id="IPR048304">
    <property type="entry name" value="UbiD_Rift_dom"/>
</dbReference>
<dbReference type="EC" id="4.1.1.126" evidence="6"/>
<dbReference type="Pfam" id="PF20696">
    <property type="entry name" value="UbiD_C"/>
    <property type="match status" value="1"/>
</dbReference>
<dbReference type="EMBL" id="CP003423">
    <property type="protein sequence ID" value="AFH43057.1"/>
    <property type="molecule type" value="Genomic_DNA"/>
</dbReference>
<dbReference type="Pfam" id="PF20695">
    <property type="entry name" value="UbiD_N"/>
    <property type="match status" value="1"/>
</dbReference>
<sequence length="433" mass="48681">MKNLEQLLLINKLRESENIREYNDREYNEEFEIPLLIKKNQGSSTVLFRASRTPFPIISNLFETREKFLKVFGFKNLEDFYRLVTDLKPEKDPYVEFDFDKYYEKSNYGLSKLGALKYYEKDGGFYFTSTIFIAKTELSYNASIHRTMVIDDYSAVARIVPRHLYRIIENNKSLGKDTKVTILLGAHPIIELVSSISPPYNQFEFELIPNLLGKKLPIVKSPLWNNPVPLGTSIIIEATITNEMVNEGPFVDIMGTYDRIRKQPLIKINGIYTLKEKPIAVHAILPGGGEHQLLMGITKEAQIYKAVSLVVPKVHKVRLTQAGGGWLHAAISIDKNHDGDGKNAILAAFGAHPSLKHVVVVDGDVDIDDPNMIEWAIATRFQADRGLIVVKNARGSTLDPSANDGISAKMGIDATKPLNGSFIFERAKIPGEM</sequence>
<evidence type="ECO:0000313" key="12">
    <source>
        <dbReference type="EMBL" id="AFH43057.1"/>
    </source>
</evidence>
<evidence type="ECO:0000256" key="3">
    <source>
        <dbReference type="ARBA" id="ARBA00010021"/>
    </source>
</evidence>
<dbReference type="AlphaFoldDB" id="I0A250"/>
<gene>
    <name evidence="12" type="ordered locus">FFONT_1069</name>
</gene>
<dbReference type="HOGENOM" id="CLU_023348_5_1_2"/>
<dbReference type="eggNOG" id="arCOG01671">
    <property type="taxonomic scope" value="Archaea"/>
</dbReference>
<comment type="cofactor">
    <cofactor evidence="8">
        <name>prenylated FMN</name>
        <dbReference type="ChEBI" id="CHEBI:87746"/>
    </cofactor>
</comment>
<dbReference type="RefSeq" id="WP_014558206.1">
    <property type="nucleotide sequence ID" value="NC_017461.1"/>
</dbReference>
<comment type="pathway">
    <text evidence="2">Isoprenoid biosynthesis; isopentenyl diphosphate biosynthesis via mevalonate pathway.</text>
</comment>
<evidence type="ECO:0000256" key="1">
    <source>
        <dbReference type="ARBA" id="ARBA00001936"/>
    </source>
</evidence>
<comment type="function">
    <text evidence="5">Catalyzes the conversion of trans-anhydromevalonate 5-phosphate (tAHMP) into isopentenyl phosphate. Involved in the archaeal mevalonate (MVA) pathway, which provides fundamental precursors for isoprenoid biosynthesis, such as isopentenyl diphosphate (IPP) and dimethylallyl diphosphate (DMAPP).</text>
</comment>
<feature type="domain" description="3-octaprenyl-4-hydroxybenzoate carboxy-lyase-like C-terminal" evidence="11">
    <location>
        <begin position="293"/>
        <end position="414"/>
    </location>
</feature>
<dbReference type="FunFam" id="3.40.1670.10:FF:000003">
    <property type="entry name" value="Phenolic acid decarboxylase"/>
    <property type="match status" value="1"/>
</dbReference>
<dbReference type="OrthoDB" id="8480at2157"/>
<comment type="catalytic activity">
    <reaction evidence="4">
        <text>(2E)-3-methyl-5-phosphooxypent-2-enoate + H(+) = isopentenyl phosphate + CO2</text>
        <dbReference type="Rhea" id="RHEA:78971"/>
        <dbReference type="ChEBI" id="CHEBI:15378"/>
        <dbReference type="ChEBI" id="CHEBI:16526"/>
        <dbReference type="ChEBI" id="CHEBI:65078"/>
        <dbReference type="ChEBI" id="CHEBI:229665"/>
        <dbReference type="EC" id="4.1.1.126"/>
    </reaction>
    <physiologicalReaction direction="left-to-right" evidence="4">
        <dbReference type="Rhea" id="RHEA:78972"/>
    </physiologicalReaction>
</comment>
<dbReference type="Pfam" id="PF01977">
    <property type="entry name" value="UbiD"/>
    <property type="match status" value="1"/>
</dbReference>
<dbReference type="GeneID" id="12450162"/>
<dbReference type="GO" id="GO:0016831">
    <property type="term" value="F:carboxy-lyase activity"/>
    <property type="evidence" value="ECO:0007669"/>
    <property type="project" value="InterPro"/>
</dbReference>
<dbReference type="PANTHER" id="PTHR30108:SF21">
    <property type="entry name" value="4-HYDROXYBENZOATE DECARBOXYLASE"/>
    <property type="match status" value="1"/>
</dbReference>
<dbReference type="InParanoid" id="I0A250"/>
<evidence type="ECO:0000259" key="11">
    <source>
        <dbReference type="Pfam" id="PF20696"/>
    </source>
</evidence>
<feature type="domain" description="3-octaprenyl-4-hydroxybenzoate carboxy-lyase-like Rift-related" evidence="9">
    <location>
        <begin position="103"/>
        <end position="287"/>
    </location>
</feature>
<evidence type="ECO:0000256" key="8">
    <source>
        <dbReference type="ARBA" id="ARBA00049936"/>
    </source>
</evidence>
<evidence type="ECO:0000313" key="13">
    <source>
        <dbReference type="Proteomes" id="UP000007391"/>
    </source>
</evidence>
<evidence type="ECO:0000259" key="10">
    <source>
        <dbReference type="Pfam" id="PF20695"/>
    </source>
</evidence>
<dbReference type="SUPFAM" id="SSF50475">
    <property type="entry name" value="FMN-binding split barrel"/>
    <property type="match status" value="1"/>
</dbReference>
<dbReference type="Proteomes" id="UP000007391">
    <property type="component" value="Chromosome"/>
</dbReference>
<dbReference type="KEGG" id="ffo:FFONT_1069"/>
<evidence type="ECO:0000256" key="4">
    <source>
        <dbReference type="ARBA" id="ARBA00049054"/>
    </source>
</evidence>
<evidence type="ECO:0000256" key="6">
    <source>
        <dbReference type="ARBA" id="ARBA00049727"/>
    </source>
</evidence>
<keyword evidence="13" id="KW-1185">Reference proteome</keyword>
<organism evidence="12 13">
    <name type="scientific">Fervidicoccus fontis (strain DSM 19380 / JCM 18336 / VKM B-2539 / Kam940)</name>
    <dbReference type="NCBI Taxonomy" id="1163730"/>
    <lineage>
        <taxon>Archaea</taxon>
        <taxon>Thermoproteota</taxon>
        <taxon>Thermoprotei</taxon>
        <taxon>Fervidicoccales</taxon>
        <taxon>Fervidicoccaceae</taxon>
        <taxon>Fervidicoccus</taxon>
    </lineage>
</organism>
<dbReference type="STRING" id="1163730.FFONT_1069"/>
<feature type="domain" description="3-octaprenyl-4-hydroxybenzoate carboxy-lyase-like N-terminal" evidence="10">
    <location>
        <begin position="15"/>
        <end position="84"/>
    </location>
</feature>
<evidence type="ECO:0000259" key="9">
    <source>
        <dbReference type="Pfam" id="PF01977"/>
    </source>
</evidence>
<comment type="similarity">
    <text evidence="3">Belongs to the UbiD family.</text>
</comment>
<comment type="cofactor">
    <cofactor evidence="1">
        <name>Mn(2+)</name>
        <dbReference type="ChEBI" id="CHEBI:29035"/>
    </cofactor>
</comment>
<dbReference type="Gene3D" id="3.40.1670.10">
    <property type="entry name" value="UbiD C-terminal domain-like"/>
    <property type="match status" value="1"/>
</dbReference>
<evidence type="ECO:0000256" key="5">
    <source>
        <dbReference type="ARBA" id="ARBA00049583"/>
    </source>
</evidence>
<evidence type="ECO:0000256" key="2">
    <source>
        <dbReference type="ARBA" id="ARBA00005092"/>
    </source>
</evidence>
<dbReference type="PANTHER" id="PTHR30108">
    <property type="entry name" value="3-OCTAPRENYL-4-HYDROXYBENZOATE CARBOXY-LYASE-RELATED"/>
    <property type="match status" value="1"/>
</dbReference>
<dbReference type="NCBIfam" id="TIGR00148">
    <property type="entry name" value="UbiD family decarboxylase"/>
    <property type="match status" value="1"/>
</dbReference>